<proteinExistence type="predicted"/>
<sequence>MFAGRTDSDSESGSGEFARGSAEMAGVFFVLRNAPSMIVILRTGDRALTPGHPIGGVVPTVLRFVLIN</sequence>
<dbReference type="EMBL" id="CP045929">
    <property type="protein sequence ID" value="QGK69772.1"/>
    <property type="molecule type" value="Genomic_DNA"/>
</dbReference>
<dbReference type="AlphaFoldDB" id="A0A5Q3Q5M7"/>
<dbReference type="Proteomes" id="UP000371041">
    <property type="component" value="Chromosome"/>
</dbReference>
<protein>
    <submittedName>
        <fullName evidence="1">Uncharacterized protein</fullName>
    </submittedName>
</protein>
<organism evidence="1 2">
    <name type="scientific">Allosaccharopolyspora coralli</name>
    <dbReference type="NCBI Taxonomy" id="2665642"/>
    <lineage>
        <taxon>Bacteria</taxon>
        <taxon>Bacillati</taxon>
        <taxon>Actinomycetota</taxon>
        <taxon>Actinomycetes</taxon>
        <taxon>Pseudonocardiales</taxon>
        <taxon>Pseudonocardiaceae</taxon>
        <taxon>Allosaccharopolyspora</taxon>
    </lineage>
</organism>
<dbReference type="KEGG" id="sace:GIY23_09790"/>
<gene>
    <name evidence="1" type="ORF">GIY23_09790</name>
</gene>
<accession>A0A5Q3Q5M7</accession>
<keyword evidence="2" id="KW-1185">Reference proteome</keyword>
<evidence type="ECO:0000313" key="2">
    <source>
        <dbReference type="Proteomes" id="UP000371041"/>
    </source>
</evidence>
<dbReference type="RefSeq" id="WP_154076365.1">
    <property type="nucleotide sequence ID" value="NZ_CP045929.1"/>
</dbReference>
<name>A0A5Q3Q5M7_9PSEU</name>
<reference evidence="2" key="1">
    <citation type="submission" date="2019-11" db="EMBL/GenBank/DDBJ databases">
        <title>The complete genome sequence of Saccharopolyspora sp. E2A.</title>
        <authorList>
            <person name="Zhang G."/>
        </authorList>
    </citation>
    <scope>NUCLEOTIDE SEQUENCE [LARGE SCALE GENOMIC DNA]</scope>
    <source>
        <strain evidence="2">E2A</strain>
    </source>
</reference>
<evidence type="ECO:0000313" key="1">
    <source>
        <dbReference type="EMBL" id="QGK69772.1"/>
    </source>
</evidence>